<organism evidence="1 2">
    <name type="scientific">Rhabditophanes sp. KR3021</name>
    <dbReference type="NCBI Taxonomy" id="114890"/>
    <lineage>
        <taxon>Eukaryota</taxon>
        <taxon>Metazoa</taxon>
        <taxon>Ecdysozoa</taxon>
        <taxon>Nematoda</taxon>
        <taxon>Chromadorea</taxon>
        <taxon>Rhabditida</taxon>
        <taxon>Tylenchina</taxon>
        <taxon>Panagrolaimomorpha</taxon>
        <taxon>Strongyloidoidea</taxon>
        <taxon>Alloionematidae</taxon>
        <taxon>Rhabditophanes</taxon>
    </lineage>
</organism>
<sequence length="351" mass="40275">MNRLQGLTKLFKKSSDIVQGRTDHQSKNEDSYLMDEKFADSINIVSQNLDEILEDPEALLYFIQFMEQINTLDYIKFLLNTKAFSVAYPPCLGEAALIYDTFFTSSSILSQFEVTDVEILKNGLAAESITNTIFDATTETVKKLINKRYLNKFMSSIFFKIYLLERLNNGSISLLDILRNETLLCNFIEFLENENERKYLEFIISVNTFLEDYQTDLNGPNLTEDAMTIYDKYISLQSTENLEFGDCIRVEVESLICTSVTGIPSSKCFLRPYQLSKKLLQCKGIPKYINESDCFDRLKVNLKFTIEMMNNEIIEGNRMLLKKTESVDDDNVSICSSSGSCVPMTPREHSL</sequence>
<dbReference type="Proteomes" id="UP000095286">
    <property type="component" value="Unplaced"/>
</dbReference>
<evidence type="ECO:0000313" key="1">
    <source>
        <dbReference type="Proteomes" id="UP000095286"/>
    </source>
</evidence>
<reference evidence="2" key="1">
    <citation type="submission" date="2016-11" db="UniProtKB">
        <authorList>
            <consortium name="WormBaseParasite"/>
        </authorList>
    </citation>
    <scope>IDENTIFICATION</scope>
    <source>
        <strain evidence="2">KR3021</strain>
    </source>
</reference>
<name>A0AC35U3C4_9BILA</name>
<evidence type="ECO:0000313" key="2">
    <source>
        <dbReference type="WBParaSite" id="RSKR_0000706100.1"/>
    </source>
</evidence>
<dbReference type="WBParaSite" id="RSKR_0000706100.1">
    <property type="protein sequence ID" value="RSKR_0000706100.1"/>
    <property type="gene ID" value="RSKR_0000706100"/>
</dbReference>
<proteinExistence type="predicted"/>
<accession>A0AC35U3C4</accession>
<protein>
    <submittedName>
        <fullName evidence="2">RGS domain-containing protein</fullName>
    </submittedName>
</protein>